<protein>
    <submittedName>
        <fullName evidence="11">Calmodulin regulated spectrin associated protein family member 2</fullName>
    </submittedName>
</protein>
<evidence type="ECO:0000259" key="9">
    <source>
        <dbReference type="PROSITE" id="PS50021"/>
    </source>
</evidence>
<feature type="compositionally biased region" description="Basic residues" evidence="8">
    <location>
        <begin position="1138"/>
        <end position="1147"/>
    </location>
</feature>
<dbReference type="Pfam" id="PF25532">
    <property type="entry name" value="CH_CAMSAP2_N"/>
    <property type="match status" value="1"/>
</dbReference>
<gene>
    <name evidence="11" type="primary">CAMSAP2</name>
</gene>
<dbReference type="Pfam" id="PF11971">
    <property type="entry name" value="CAMSAP_CH"/>
    <property type="match status" value="1"/>
</dbReference>
<evidence type="ECO:0000256" key="1">
    <source>
        <dbReference type="ARBA" id="ARBA00004245"/>
    </source>
</evidence>
<dbReference type="SUPFAM" id="SSF50346">
    <property type="entry name" value="PRC-barrel domain"/>
    <property type="match status" value="1"/>
</dbReference>
<dbReference type="Pfam" id="PF17095">
    <property type="entry name" value="CAMSAP_CC1"/>
    <property type="match status" value="1"/>
</dbReference>
<dbReference type="GO" id="GO:0051011">
    <property type="term" value="F:microtubule minus-end binding"/>
    <property type="evidence" value="ECO:0007669"/>
    <property type="project" value="TreeGrafter"/>
</dbReference>
<feature type="region of interest" description="Disordered" evidence="8">
    <location>
        <begin position="1183"/>
        <end position="1238"/>
    </location>
</feature>
<feature type="coiled-coil region" evidence="7">
    <location>
        <begin position="693"/>
        <end position="720"/>
    </location>
</feature>
<feature type="region of interest" description="Disordered" evidence="8">
    <location>
        <begin position="649"/>
        <end position="684"/>
    </location>
</feature>
<organism evidence="11 12">
    <name type="scientific">Myripristis murdjan</name>
    <name type="common">pinecone soldierfish</name>
    <dbReference type="NCBI Taxonomy" id="586833"/>
    <lineage>
        <taxon>Eukaryota</taxon>
        <taxon>Metazoa</taxon>
        <taxon>Chordata</taxon>
        <taxon>Craniata</taxon>
        <taxon>Vertebrata</taxon>
        <taxon>Euteleostomi</taxon>
        <taxon>Actinopterygii</taxon>
        <taxon>Neopterygii</taxon>
        <taxon>Teleostei</taxon>
        <taxon>Neoteleostei</taxon>
        <taxon>Acanthomorphata</taxon>
        <taxon>Holocentriformes</taxon>
        <taxon>Holocentridae</taxon>
        <taxon>Myripristis</taxon>
    </lineage>
</organism>
<dbReference type="Pfam" id="PF08683">
    <property type="entry name" value="CAMSAP_CKK"/>
    <property type="match status" value="1"/>
</dbReference>
<dbReference type="InterPro" id="IPR032940">
    <property type="entry name" value="CAMSAP"/>
</dbReference>
<reference evidence="11" key="1">
    <citation type="submission" date="2019-06" db="EMBL/GenBank/DDBJ databases">
        <authorList>
            <consortium name="Wellcome Sanger Institute Data Sharing"/>
        </authorList>
    </citation>
    <scope>NUCLEOTIDE SEQUENCE [LARGE SCALE GENOMIC DNA]</scope>
</reference>
<feature type="compositionally biased region" description="Basic and acidic residues" evidence="8">
    <location>
        <begin position="1069"/>
        <end position="1133"/>
    </location>
</feature>
<feature type="coiled-coil region" evidence="7">
    <location>
        <begin position="770"/>
        <end position="800"/>
    </location>
</feature>
<dbReference type="GO" id="GO:0036449">
    <property type="term" value="C:microtubule minus-end"/>
    <property type="evidence" value="ECO:0007669"/>
    <property type="project" value="TreeGrafter"/>
</dbReference>
<evidence type="ECO:0000256" key="6">
    <source>
        <dbReference type="PROSITE-ProRule" id="PRU00841"/>
    </source>
</evidence>
<dbReference type="Ensembl" id="ENSMMDT00005008088.1">
    <property type="protein sequence ID" value="ENSMMDP00005007853.1"/>
    <property type="gene ID" value="ENSMMDG00005004320.1"/>
</dbReference>
<dbReference type="InterPro" id="IPR011033">
    <property type="entry name" value="PRC_barrel-like_sf"/>
</dbReference>
<keyword evidence="2" id="KW-0963">Cytoplasm</keyword>
<dbReference type="SMART" id="SM01051">
    <property type="entry name" value="CAMSAP_CKK"/>
    <property type="match status" value="1"/>
</dbReference>
<keyword evidence="4 7" id="KW-0175">Coiled coil</keyword>
<feature type="compositionally biased region" description="Polar residues" evidence="8">
    <location>
        <begin position="654"/>
        <end position="664"/>
    </location>
</feature>
<comment type="subcellular location">
    <subcellularLocation>
        <location evidence="1">Cytoplasm</location>
        <location evidence="1">Cytoskeleton</location>
    </subcellularLocation>
</comment>
<feature type="compositionally biased region" description="Basic and acidic residues" evidence="8">
    <location>
        <begin position="909"/>
        <end position="935"/>
    </location>
</feature>
<feature type="region of interest" description="Disordered" evidence="8">
    <location>
        <begin position="1069"/>
        <end position="1168"/>
    </location>
</feature>
<evidence type="ECO:0000256" key="7">
    <source>
        <dbReference type="SAM" id="Coils"/>
    </source>
</evidence>
<evidence type="ECO:0000259" key="10">
    <source>
        <dbReference type="PROSITE" id="PS51508"/>
    </source>
</evidence>
<sequence length="1370" mass="152011">MGDAAEERGMRRTFIVPAIKAFDHYDFTRAKISCSLTWLVAKAFGSDAVPEELAEPFYRDQYNQEHLKPPVACLLQSAELYCRAGSLILRSDAVKPLLGHNAVIQALAQKGLYVTDQDRLVTERDLTSTPIHMSSHLALIDTLMMAYTVEMVSVERVMACINRYSTAEPSHSDGHLQELPYDTEDAITTWINKVNEHLRDILVEEQKLREAFCQESNSTARYRREHAQQRSAPSLPLVENLLKDNTDGCALTALLHFYCPKAFRLEDICLKETMSLADSLYNLQLVQDFCRDSLNHCCHFSLEDMLYAHASIKSNYLVFMAELFWWFEVVKPSFVQPRVFDPHGTVPPVKQSYADRPESPESIPTEGNALTSISVIGVMKRSTSMSYVDGCVGTWPKEKRSTSRGISFEIPLDGDPTVLPSGGPSLRGMTRSASTDGLGFKVHYAPRGGMKRHLSLMPVNVNGQSGSRHIPEEDEDNHDSTNHHGNHSGHVSPSTPPSIEEALKIIHDTERPHASLGLGDGDNGFFLHSTDPPDPPGAQGQGDDPASAKARLNDNDPNSVSTEEVDTGIHVRTEDIQSLDEDSSSLRDYSDIDPDCERGEGSERSSPCPSSVPTLPRSHTVSPVSSSGGSGGAMVRMTSFAEQKFRKLEGRSSGGTTPESSELNISGPPLPITSPSPVTPSPRDPSHLLASEMVHLKMKLEEKRRAIEAQKKKVEAAFTRHRQRMGRTAFLNVVRRKGVTSPLSPSPGGAETPSPEPLTSSKDTEYTRSIERLNTSLGFLQTEMQRLAQQQEKIMAMREQQQQAWVIPAPAPSPHSSVAGRGSGRSSVGSLSPILSSSGSPRAPHRAPAGIKRRPASFHARTPRTPRPNDLKVTPFSRMLNTPTSVDSLPRLRRFSPSQTQISSFAYLGHDEGPNQTQDDKDNQEKEKDKEETAAKKSAGTPQSPTKESAKEKEGVRQEERREAKLKEEVRQTRPSEVLRQPVSELQGAGGSQVKADRQDRKDLVKVPLSRLKPPNGQDQEMAGEGEAGGDMYGDDQKMCCGFFFKDDAKGEEDMAAKRAALLEKRLRREKEAQERKQQQELDQEQKREAARLKAEEEQQKKEEEKARREYIKNEYLRRKQLKLMEDMDDVIKPRPGSLKKKPRPKSIHRDVMESPKPPVKATGVRPRGFSVSSVSLASLNLADNDSNKRTPRPDSAEGFSSCPSAGSRNGEKDWENESTTSSTPSNTEYTGPKLYKEPSAKSNKHIIQNALAHCCLAGKVNEGQKNKILDEMEKSEANNFLVLFRDAGCQFRSVYTYCPETEEITKLAGIGPKNITTKMIEGLYKYNSDRKQFSHIPAKTMSASVDAITIASHLWQTKKQGTPKKLQPK</sequence>
<dbReference type="Gene3D" id="3.10.20.360">
    <property type="entry name" value="CKK domain"/>
    <property type="match status" value="1"/>
</dbReference>
<feature type="region of interest" description="Disordered" evidence="8">
    <location>
        <begin position="512"/>
        <end position="634"/>
    </location>
</feature>
<evidence type="ECO:0000256" key="3">
    <source>
        <dbReference type="ARBA" id="ARBA00022701"/>
    </source>
</evidence>
<feature type="compositionally biased region" description="Basic residues" evidence="8">
    <location>
        <begin position="851"/>
        <end position="864"/>
    </location>
</feature>
<dbReference type="GO" id="GO:0007026">
    <property type="term" value="P:negative regulation of microtubule depolymerization"/>
    <property type="evidence" value="ECO:0007669"/>
    <property type="project" value="TreeGrafter"/>
</dbReference>
<dbReference type="GO" id="GO:0030507">
    <property type="term" value="F:spectrin binding"/>
    <property type="evidence" value="ECO:0007669"/>
    <property type="project" value="InterPro"/>
</dbReference>
<keyword evidence="5" id="KW-0206">Cytoskeleton</keyword>
<dbReference type="PROSITE" id="PS50021">
    <property type="entry name" value="CH"/>
    <property type="match status" value="1"/>
</dbReference>
<feature type="compositionally biased region" description="Low complexity" evidence="8">
    <location>
        <begin position="814"/>
        <end position="841"/>
    </location>
</feature>
<dbReference type="InterPro" id="IPR058042">
    <property type="entry name" value="CAMSAP_N"/>
</dbReference>
<comment type="domain">
    <text evidence="6">The CKK domain binds microtubules.</text>
</comment>
<evidence type="ECO:0000313" key="11">
    <source>
        <dbReference type="Ensembl" id="ENSMMDP00005007853.1"/>
    </source>
</evidence>
<keyword evidence="3 6" id="KW-0493">Microtubule</keyword>
<evidence type="ECO:0000256" key="8">
    <source>
        <dbReference type="SAM" id="MobiDB-lite"/>
    </source>
</evidence>
<feature type="region of interest" description="Disordered" evidence="8">
    <location>
        <begin position="809"/>
        <end position="893"/>
    </location>
</feature>
<feature type="compositionally biased region" description="Basic and acidic residues" evidence="8">
    <location>
        <begin position="1186"/>
        <end position="1196"/>
    </location>
</feature>
<feature type="compositionally biased region" description="Low complexity" evidence="8">
    <location>
        <begin position="1218"/>
        <end position="1229"/>
    </location>
</feature>
<dbReference type="GO" id="GO:0005516">
    <property type="term" value="F:calmodulin binding"/>
    <property type="evidence" value="ECO:0007669"/>
    <property type="project" value="InterPro"/>
</dbReference>
<feature type="compositionally biased region" description="Basic and acidic residues" evidence="8">
    <location>
        <begin position="948"/>
        <end position="974"/>
    </location>
</feature>
<reference evidence="11" key="3">
    <citation type="submission" date="2025-09" db="UniProtKB">
        <authorList>
            <consortium name="Ensembl"/>
        </authorList>
    </citation>
    <scope>IDENTIFICATION</scope>
</reference>
<dbReference type="SUPFAM" id="SSF47576">
    <property type="entry name" value="Calponin-homology domain, CH-domain"/>
    <property type="match status" value="1"/>
</dbReference>
<accession>A0A667X1K5</accession>
<feature type="compositionally biased region" description="Basic and acidic residues" evidence="8">
    <location>
        <begin position="584"/>
        <end position="603"/>
    </location>
</feature>
<dbReference type="InterPro" id="IPR038209">
    <property type="entry name" value="CKK_dom_sf"/>
</dbReference>
<feature type="region of interest" description="Disordered" evidence="8">
    <location>
        <begin position="907"/>
        <end position="1032"/>
    </location>
</feature>
<dbReference type="GO" id="GO:0031122">
    <property type="term" value="P:cytoplasmic microtubule organization"/>
    <property type="evidence" value="ECO:0007669"/>
    <property type="project" value="TreeGrafter"/>
</dbReference>
<feature type="compositionally biased region" description="Polar residues" evidence="8">
    <location>
        <begin position="604"/>
        <end position="624"/>
    </location>
</feature>
<feature type="compositionally biased region" description="Pro residues" evidence="8">
    <location>
        <begin position="668"/>
        <end position="683"/>
    </location>
</feature>
<evidence type="ECO:0000256" key="5">
    <source>
        <dbReference type="ARBA" id="ARBA00023212"/>
    </source>
</evidence>
<dbReference type="InterPro" id="IPR001715">
    <property type="entry name" value="CH_dom"/>
</dbReference>
<dbReference type="InParanoid" id="A0A667X1K5"/>
<name>A0A667X1K5_9TELE</name>
<dbReference type="InterPro" id="IPR022613">
    <property type="entry name" value="CH_CAMSAP_2"/>
</dbReference>
<evidence type="ECO:0000256" key="2">
    <source>
        <dbReference type="ARBA" id="ARBA00022490"/>
    </source>
</evidence>
<dbReference type="PANTHER" id="PTHR21595:SF1">
    <property type="entry name" value="CALMODULIN-REGULATED SPECTRIN-ASSOCIATED PROTEIN 2"/>
    <property type="match status" value="1"/>
</dbReference>
<dbReference type="InterPro" id="IPR036872">
    <property type="entry name" value="CH_dom_sf"/>
</dbReference>
<dbReference type="PROSITE" id="PS51508">
    <property type="entry name" value="CKK"/>
    <property type="match status" value="1"/>
</dbReference>
<feature type="domain" description="CKK" evidence="10">
    <location>
        <begin position="1232"/>
        <end position="1366"/>
    </location>
</feature>
<proteinExistence type="inferred from homology"/>
<feature type="region of interest" description="Disordered" evidence="8">
    <location>
        <begin position="459"/>
        <end position="497"/>
    </location>
</feature>
<keyword evidence="12" id="KW-1185">Reference proteome</keyword>
<comment type="similarity">
    <text evidence="6">Belongs to the CAMSAP1 family.</text>
</comment>
<dbReference type="InterPro" id="IPR031372">
    <property type="entry name" value="CAMSAP_CC1"/>
</dbReference>
<evidence type="ECO:0000313" key="12">
    <source>
        <dbReference type="Proteomes" id="UP000472263"/>
    </source>
</evidence>
<feature type="region of interest" description="Disordered" evidence="8">
    <location>
        <begin position="736"/>
        <end position="765"/>
    </location>
</feature>
<dbReference type="FunFam" id="3.10.20.360:FF:000001">
    <property type="entry name" value="Calmodulin-regulated spectrin-associated protein 3 isoform 2"/>
    <property type="match status" value="1"/>
</dbReference>
<dbReference type="GeneTree" id="ENSGT00950000182975"/>
<reference evidence="11" key="2">
    <citation type="submission" date="2025-08" db="UniProtKB">
        <authorList>
            <consortium name="Ensembl"/>
        </authorList>
    </citation>
    <scope>IDENTIFICATION</scope>
</reference>
<feature type="compositionally biased region" description="Basic and acidic residues" evidence="8">
    <location>
        <begin position="995"/>
        <end position="1005"/>
    </location>
</feature>
<dbReference type="Proteomes" id="UP000472263">
    <property type="component" value="Chromosome 17"/>
</dbReference>
<evidence type="ECO:0000256" key="4">
    <source>
        <dbReference type="ARBA" id="ARBA00023054"/>
    </source>
</evidence>
<feature type="domain" description="Calponin-homology (CH)" evidence="9">
    <location>
        <begin position="213"/>
        <end position="328"/>
    </location>
</feature>
<dbReference type="GO" id="GO:0031175">
    <property type="term" value="P:neuron projection development"/>
    <property type="evidence" value="ECO:0007669"/>
    <property type="project" value="InterPro"/>
</dbReference>
<dbReference type="InterPro" id="IPR014797">
    <property type="entry name" value="CKK_CAMSAP"/>
</dbReference>
<dbReference type="PANTHER" id="PTHR21595">
    <property type="entry name" value="PATRONIN"/>
    <property type="match status" value="1"/>
</dbReference>